<keyword evidence="3" id="KW-1185">Reference proteome</keyword>
<reference evidence="2" key="1">
    <citation type="submission" date="2021-07" db="EMBL/GenBank/DDBJ databases">
        <authorList>
            <person name="Durling M."/>
        </authorList>
    </citation>
    <scope>NUCLEOTIDE SEQUENCE</scope>
</reference>
<evidence type="ECO:0000313" key="3">
    <source>
        <dbReference type="Proteomes" id="UP000696280"/>
    </source>
</evidence>
<dbReference type="PANTHER" id="PTHR35910:SF6">
    <property type="entry name" value="2EXR DOMAIN-CONTAINING PROTEIN"/>
    <property type="match status" value="1"/>
</dbReference>
<dbReference type="Proteomes" id="UP000696280">
    <property type="component" value="Unassembled WGS sequence"/>
</dbReference>
<dbReference type="InterPro" id="IPR045518">
    <property type="entry name" value="2EXR"/>
</dbReference>
<organism evidence="2 3">
    <name type="scientific">Hymenoscyphus fraxineus</name>
    <dbReference type="NCBI Taxonomy" id="746836"/>
    <lineage>
        <taxon>Eukaryota</taxon>
        <taxon>Fungi</taxon>
        <taxon>Dikarya</taxon>
        <taxon>Ascomycota</taxon>
        <taxon>Pezizomycotina</taxon>
        <taxon>Leotiomycetes</taxon>
        <taxon>Helotiales</taxon>
        <taxon>Helotiaceae</taxon>
        <taxon>Hymenoscyphus</taxon>
    </lineage>
</organism>
<sequence>MATDLLIFRITCTVHLHPLICDAQRSLAAVAGVAPCHVPVTSVPGPPIYFSASTATAQWPMHDAISESPPRVSWAPGLLLLCAPLSYGDWWIVGLCHLIYSTIRIRPFRLYLRFIFEFIFECIFEARELVRYLNKAVGSILENVVVASKSTSHHLHLASPDFEIWRETKVYLQSSALKRKSTTRQLFAVRPPLILVSYQKKISMSTQPSERNNMDLKQQFKLFPNLPIELRRMIWNFTLEPRTVCVAFDSPFHDLGDQHHRAKGFFTKTLLPTALHVCRDSREAVIKSYPLAFGSVLTSPKTRFNFNIDTLFLDDDMDRHFVLFFNAMKYEELTRIKRLALDDIEDELWDQNPYGYSSSGGYIIDKSNILRILVPQMTSLEEIYGVHTIWDDDDEEPIPCSNGPKQLFEKLPKGLKVDYDYDWGKSLSNDSMPKEIAGVKVTPVWGWSPTNEWLESIMDMERMSD</sequence>
<dbReference type="EMBL" id="CAJVRL010000085">
    <property type="protein sequence ID" value="CAG8958812.1"/>
    <property type="molecule type" value="Genomic_DNA"/>
</dbReference>
<evidence type="ECO:0000313" key="2">
    <source>
        <dbReference type="EMBL" id="CAG8958812.1"/>
    </source>
</evidence>
<accession>A0A9N9L8A4</accession>
<proteinExistence type="predicted"/>
<dbReference type="OrthoDB" id="3513892at2759"/>
<dbReference type="Pfam" id="PF20150">
    <property type="entry name" value="2EXR"/>
    <property type="match status" value="1"/>
</dbReference>
<dbReference type="AlphaFoldDB" id="A0A9N9L8A4"/>
<evidence type="ECO:0000259" key="1">
    <source>
        <dbReference type="Pfam" id="PF20150"/>
    </source>
</evidence>
<feature type="domain" description="2EXR" evidence="1">
    <location>
        <begin position="220"/>
        <end position="311"/>
    </location>
</feature>
<name>A0A9N9L8A4_9HELO</name>
<protein>
    <recommendedName>
        <fullName evidence="1">2EXR domain-containing protein</fullName>
    </recommendedName>
</protein>
<gene>
    <name evidence="2" type="ORF">HYFRA_00011763</name>
</gene>
<dbReference type="PANTHER" id="PTHR35910">
    <property type="entry name" value="2EXR DOMAIN-CONTAINING PROTEIN"/>
    <property type="match status" value="1"/>
</dbReference>
<comment type="caution">
    <text evidence="2">The sequence shown here is derived from an EMBL/GenBank/DDBJ whole genome shotgun (WGS) entry which is preliminary data.</text>
</comment>